<name>A0A2P7RLC4_9HYPH</name>
<proteinExistence type="predicted"/>
<gene>
    <name evidence="2" type="ORF">C7I85_29860</name>
</gene>
<reference evidence="2 3" key="1">
    <citation type="submission" date="2018-03" db="EMBL/GenBank/DDBJ databases">
        <title>The draft genome of Mesorhizobium soli JCM 19897.</title>
        <authorList>
            <person name="Li L."/>
            <person name="Liu L."/>
            <person name="Liang L."/>
            <person name="Wang T."/>
            <person name="Zhang X."/>
        </authorList>
    </citation>
    <scope>NUCLEOTIDE SEQUENCE [LARGE SCALE GENOMIC DNA]</scope>
    <source>
        <strain evidence="2 3">JCM 19897</strain>
    </source>
</reference>
<evidence type="ECO:0000313" key="2">
    <source>
        <dbReference type="EMBL" id="PSJ51011.1"/>
    </source>
</evidence>
<dbReference type="InterPro" id="IPR025359">
    <property type="entry name" value="SduA_C"/>
</dbReference>
<accession>A0A2P7RLC4</accession>
<dbReference type="Proteomes" id="UP000240653">
    <property type="component" value="Unassembled WGS sequence"/>
</dbReference>
<evidence type="ECO:0000259" key="1">
    <source>
        <dbReference type="Pfam" id="PF14082"/>
    </source>
</evidence>
<sequence length="415" mass="47670">MVYFYTDERGLILEYEPEFNSPSWVSDELKEKGEVTVSRAFTFVTRDLLNRRSKRTDEDPIYRFRFAKREAGYFRIPGRVLGCENDVLIAEKEVPFERKTFVAERNVGIFRRVSRVMESDGEIVVGGHRDGAIPAAVFRELLRKFPSSIELDRYASARVETIMGEYLKDTSNAREKYERYLDRRGSVIPDTQLPHTELIEAEIGKYQLLRDLISGWLSRAASYSEKDWQRLILKVILLLLPKYVAVLENVHIVDAYSVHGQKKKRFIDVCLIDAGGNIDVVEVKKPFDDALLSKSLYRGNSIPSKELSGAIMQAEKYLFHLSKWGVDGEAELTRRYAKQLPPAMQIRITNPKALVLLGRDMRLSGAPAFSAQQKFDLEVIKRKYANMMDILTYDDLLRRLDNIIASLSQRRAGLA</sequence>
<protein>
    <submittedName>
        <fullName evidence="2">DUF4263 domain-containing protein</fullName>
    </submittedName>
</protein>
<comment type="caution">
    <text evidence="2">The sequence shown here is derived from an EMBL/GenBank/DDBJ whole genome shotgun (WGS) entry which is preliminary data.</text>
</comment>
<dbReference type="RefSeq" id="WP_106727620.1">
    <property type="nucleotide sequence ID" value="NZ_PXYL01000042.1"/>
</dbReference>
<keyword evidence="3" id="KW-1185">Reference proteome</keyword>
<dbReference type="AlphaFoldDB" id="A0A2P7RLC4"/>
<feature type="domain" description="Shedu protein SduA C-terminal" evidence="1">
    <location>
        <begin position="223"/>
        <end position="397"/>
    </location>
</feature>
<dbReference type="OrthoDB" id="2080979at2"/>
<organism evidence="2 3">
    <name type="scientific">Pseudaminobacter soli</name>
    <name type="common">ex Li et al. 2025</name>
    <dbReference type="NCBI Taxonomy" id="1295366"/>
    <lineage>
        <taxon>Bacteria</taxon>
        <taxon>Pseudomonadati</taxon>
        <taxon>Pseudomonadota</taxon>
        <taxon>Alphaproteobacteria</taxon>
        <taxon>Hyphomicrobiales</taxon>
        <taxon>Phyllobacteriaceae</taxon>
        <taxon>Pseudaminobacter</taxon>
    </lineage>
</organism>
<dbReference type="EMBL" id="PXYL01000042">
    <property type="protein sequence ID" value="PSJ51011.1"/>
    <property type="molecule type" value="Genomic_DNA"/>
</dbReference>
<dbReference type="Pfam" id="PF14082">
    <property type="entry name" value="SduA_C"/>
    <property type="match status" value="1"/>
</dbReference>
<evidence type="ECO:0000313" key="3">
    <source>
        <dbReference type="Proteomes" id="UP000240653"/>
    </source>
</evidence>